<dbReference type="RefSeq" id="WP_274045133.1">
    <property type="nucleotide sequence ID" value="NZ_JANCPR020000003.1"/>
</dbReference>
<reference evidence="2 3" key="1">
    <citation type="submission" date="2023-05" db="EMBL/GenBank/DDBJ databases">
        <title>Streptantibioticus silvisoli sp. nov., acidotolerant actinomycetes 1 from pine litter.</title>
        <authorList>
            <person name="Swiecimska M."/>
            <person name="Golinska P."/>
            <person name="Sangal V."/>
            <person name="Wachnowicz B."/>
            <person name="Goodfellow M."/>
        </authorList>
    </citation>
    <scope>NUCLEOTIDE SEQUENCE [LARGE SCALE GENOMIC DNA]</scope>
    <source>
        <strain evidence="2 3">DSM 42109</strain>
    </source>
</reference>
<gene>
    <name evidence="2" type="ORF">NMN56_004395</name>
</gene>
<keyword evidence="1" id="KW-0472">Membrane</keyword>
<sequence length="211" mass="22515">MEAEARSESEPESVEKTDRRWQVGCVAAILVLGALLLLGMWGLSELEKGLDGYGQLEGSAADSPDGSAADPLMPGMAARFEDGLTVSVGDLRRERGGHAYRFTVTYENETDRKLRPGGPTAEDSVSEYEDAPLVVRAGDPLDDTGSDDGSVSDWLNKDAAAARLLAPLGEGESVAVPVRVSGDTKGMPVTVEVKPPDDEYRDTAYWQLTLA</sequence>
<keyword evidence="1" id="KW-0812">Transmembrane</keyword>
<keyword evidence="3" id="KW-1185">Reference proteome</keyword>
<evidence type="ECO:0000313" key="3">
    <source>
        <dbReference type="Proteomes" id="UP001214441"/>
    </source>
</evidence>
<dbReference type="EMBL" id="JANCPR020000003">
    <property type="protein sequence ID" value="MDJ1131210.1"/>
    <property type="molecule type" value="Genomic_DNA"/>
</dbReference>
<keyword evidence="1" id="KW-1133">Transmembrane helix</keyword>
<dbReference type="Proteomes" id="UP001214441">
    <property type="component" value="Unassembled WGS sequence"/>
</dbReference>
<comment type="caution">
    <text evidence="2">The sequence shown here is derived from an EMBL/GenBank/DDBJ whole genome shotgun (WGS) entry which is preliminary data.</text>
</comment>
<organism evidence="2 3">
    <name type="scientific">Streptomyces iconiensis</name>
    <dbReference type="NCBI Taxonomy" id="1384038"/>
    <lineage>
        <taxon>Bacteria</taxon>
        <taxon>Bacillati</taxon>
        <taxon>Actinomycetota</taxon>
        <taxon>Actinomycetes</taxon>
        <taxon>Kitasatosporales</taxon>
        <taxon>Streptomycetaceae</taxon>
        <taxon>Streptomyces</taxon>
    </lineage>
</organism>
<proteinExistence type="predicted"/>
<protein>
    <recommendedName>
        <fullName evidence="4">DUF4352 domain-containing protein</fullName>
    </recommendedName>
</protein>
<accession>A0ABT6ZQ73</accession>
<evidence type="ECO:0008006" key="4">
    <source>
        <dbReference type="Google" id="ProtNLM"/>
    </source>
</evidence>
<evidence type="ECO:0000313" key="2">
    <source>
        <dbReference type="EMBL" id="MDJ1131210.1"/>
    </source>
</evidence>
<name>A0ABT6ZQ73_9ACTN</name>
<evidence type="ECO:0000256" key="1">
    <source>
        <dbReference type="SAM" id="Phobius"/>
    </source>
</evidence>
<feature type="transmembrane region" description="Helical" evidence="1">
    <location>
        <begin position="21"/>
        <end position="43"/>
    </location>
</feature>